<accession>A0ABY2GSG1</accession>
<evidence type="ECO:0000313" key="3">
    <source>
        <dbReference type="Proteomes" id="UP001642720"/>
    </source>
</evidence>
<dbReference type="GeneID" id="300581178"/>
<dbReference type="RefSeq" id="XP_073554757.1">
    <property type="nucleotide sequence ID" value="XM_073706728.1"/>
</dbReference>
<feature type="region of interest" description="Disordered" evidence="1">
    <location>
        <begin position="348"/>
        <end position="383"/>
    </location>
</feature>
<reference evidence="2 3" key="1">
    <citation type="submission" date="2018-01" db="EMBL/GenBank/DDBJ databases">
        <title>Genome characterization of the sugarcane-associated fungus Trichoderma ghanense CCMA-1212 and their application in lignocelulose bioconversion.</title>
        <authorList>
            <person name="Steindorff A.S."/>
            <person name="Mendes T.D."/>
            <person name="Vilela E.S.D."/>
            <person name="Rodrigues D.S."/>
            <person name="Formighieri E.F."/>
            <person name="Melo I.S."/>
            <person name="Favaro L.C.L."/>
        </authorList>
    </citation>
    <scope>NUCLEOTIDE SEQUENCE [LARGE SCALE GENOMIC DNA]</scope>
    <source>
        <strain evidence="2 3">CCMA-1212</strain>
    </source>
</reference>
<comment type="caution">
    <text evidence="2">The sequence shown here is derived from an EMBL/GenBank/DDBJ whole genome shotgun (WGS) entry which is preliminary data.</text>
</comment>
<organism evidence="2 3">
    <name type="scientific">Trichoderma ghanense</name>
    <dbReference type="NCBI Taxonomy" id="65468"/>
    <lineage>
        <taxon>Eukaryota</taxon>
        <taxon>Fungi</taxon>
        <taxon>Dikarya</taxon>
        <taxon>Ascomycota</taxon>
        <taxon>Pezizomycotina</taxon>
        <taxon>Sordariomycetes</taxon>
        <taxon>Hypocreomycetidae</taxon>
        <taxon>Hypocreales</taxon>
        <taxon>Hypocreaceae</taxon>
        <taxon>Trichoderma</taxon>
    </lineage>
</organism>
<name>A0ABY2GSG1_9HYPO</name>
<sequence>MQAYRKLLLQRIYHTLDILGQALDIGIPPPHLLVGDDVGAAAALFARGLAALLEPDGAVELVHAADEAALLNHAGRRLLGPRGVEAEQGAEGVEADVVVEARDAEQVVLDDGLCQDGGAVGRGGELVRLQALGELVDLGGRQQAVEEHFLEDAELGELGGALVLVEAAEDAAAHGPRGGEDGALDGHAQRVQALVLGDGREEADFVVALGGEEEVALGVLDAGLRQAEVQVEVRVRDGVHDVLELVDVDVGGRVVAHLEVVAHDAHPHARLVLVRDFALGAVERDLGEGLGRVDEVVVVLVGRGQQLVDGRRRVKVRRRLGRQLAQRAVADVDPQLLVLDALEGVDKGDEERSRGDEAGALAEEGVEDGVEVGGGGSGRRGERVHVGEDGLVAGGDGGLFVAGGGFCAGDGRGDVWIGFHGGWLGGSWEEMEMGG</sequence>
<dbReference type="Proteomes" id="UP001642720">
    <property type="component" value="Unassembled WGS sequence"/>
</dbReference>
<protein>
    <submittedName>
        <fullName evidence="2">Uncharacterized protein</fullName>
    </submittedName>
</protein>
<gene>
    <name evidence="2" type="ORF">CCMA1212_009655</name>
</gene>
<evidence type="ECO:0000313" key="2">
    <source>
        <dbReference type="EMBL" id="TFA98555.1"/>
    </source>
</evidence>
<feature type="compositionally biased region" description="Basic and acidic residues" evidence="1">
    <location>
        <begin position="348"/>
        <end position="357"/>
    </location>
</feature>
<evidence type="ECO:0000256" key="1">
    <source>
        <dbReference type="SAM" id="MobiDB-lite"/>
    </source>
</evidence>
<proteinExistence type="predicted"/>
<keyword evidence="3" id="KW-1185">Reference proteome</keyword>
<dbReference type="EMBL" id="PPTA01000019">
    <property type="protein sequence ID" value="TFA98555.1"/>
    <property type="molecule type" value="Genomic_DNA"/>
</dbReference>